<dbReference type="InterPro" id="IPR025067">
    <property type="entry name" value="DUF4079"/>
</dbReference>
<proteinExistence type="predicted"/>
<name>A0A7S4GID7_9EUGL</name>
<dbReference type="PANTHER" id="PTHR36738:SF1">
    <property type="entry name" value="EXPRESSED PROTEIN"/>
    <property type="match status" value="1"/>
</dbReference>
<sequence length="279" mass="28775">MENYRGHAEIPRFAGFKAPVVVAVVAAAVLLGVVAALCTTHTMPRQALFAQATINRPAVAPARVAAVHALPNLDLEDETPEIVTAKPNPLPAAAAALGAAVPLAATATPLEGLGAEGTPLNSYIKFWIPLVDGALGGNDALIHWLHPVNMGIVLLAMGGYGTYLGFDIRRARLEGTPRTEALAGASHPALMGLMTVLFALGGQGGLLFTLYEGRPLFSSEHSVTGVAGITLLLAQGVLGKVMKVQNSDTLRTAHTVIGSAIMILLLIHAGLGLKLGLSS</sequence>
<dbReference type="PANTHER" id="PTHR36738">
    <property type="entry name" value="EXPRESSED PROTEIN"/>
    <property type="match status" value="1"/>
</dbReference>
<dbReference type="Gene3D" id="1.20.120.1770">
    <property type="match status" value="1"/>
</dbReference>
<feature type="transmembrane region" description="Helical" evidence="1">
    <location>
        <begin position="223"/>
        <end position="241"/>
    </location>
</feature>
<keyword evidence="1" id="KW-0812">Transmembrane</keyword>
<feature type="transmembrane region" description="Helical" evidence="1">
    <location>
        <begin position="148"/>
        <end position="168"/>
    </location>
</feature>
<dbReference type="AlphaFoldDB" id="A0A7S4GID7"/>
<evidence type="ECO:0000313" key="2">
    <source>
        <dbReference type="EMBL" id="CAE0837900.1"/>
    </source>
</evidence>
<gene>
    <name evidence="2" type="ORF">EGYM00163_LOCUS49272</name>
</gene>
<keyword evidence="1" id="KW-1133">Transmembrane helix</keyword>
<accession>A0A7S4GID7</accession>
<organism evidence="2">
    <name type="scientific">Eutreptiella gymnastica</name>
    <dbReference type="NCBI Taxonomy" id="73025"/>
    <lineage>
        <taxon>Eukaryota</taxon>
        <taxon>Discoba</taxon>
        <taxon>Euglenozoa</taxon>
        <taxon>Euglenida</taxon>
        <taxon>Spirocuta</taxon>
        <taxon>Euglenophyceae</taxon>
        <taxon>Eutreptiales</taxon>
        <taxon>Eutreptiaceae</taxon>
        <taxon>Eutreptiella</taxon>
    </lineage>
</organism>
<feature type="transmembrane region" description="Helical" evidence="1">
    <location>
        <begin position="20"/>
        <end position="43"/>
    </location>
</feature>
<reference evidence="2" key="1">
    <citation type="submission" date="2021-01" db="EMBL/GenBank/DDBJ databases">
        <authorList>
            <person name="Corre E."/>
            <person name="Pelletier E."/>
            <person name="Niang G."/>
            <person name="Scheremetjew M."/>
            <person name="Finn R."/>
            <person name="Kale V."/>
            <person name="Holt S."/>
            <person name="Cochrane G."/>
            <person name="Meng A."/>
            <person name="Brown T."/>
            <person name="Cohen L."/>
        </authorList>
    </citation>
    <scope>NUCLEOTIDE SEQUENCE</scope>
    <source>
        <strain evidence="2">CCMP1594</strain>
    </source>
</reference>
<dbReference type="EMBL" id="HBJA01142896">
    <property type="protein sequence ID" value="CAE0837900.1"/>
    <property type="molecule type" value="Transcribed_RNA"/>
</dbReference>
<protein>
    <submittedName>
        <fullName evidence="2">Uncharacterized protein</fullName>
    </submittedName>
</protein>
<keyword evidence="1" id="KW-0472">Membrane</keyword>
<dbReference type="Pfam" id="PF13301">
    <property type="entry name" value="DUF4079"/>
    <property type="match status" value="1"/>
</dbReference>
<feature type="transmembrane region" description="Helical" evidence="1">
    <location>
        <begin position="253"/>
        <end position="273"/>
    </location>
</feature>
<dbReference type="GO" id="GO:0016020">
    <property type="term" value="C:membrane"/>
    <property type="evidence" value="ECO:0007669"/>
    <property type="project" value="TreeGrafter"/>
</dbReference>
<feature type="transmembrane region" description="Helical" evidence="1">
    <location>
        <begin position="189"/>
        <end position="211"/>
    </location>
</feature>
<evidence type="ECO:0000256" key="1">
    <source>
        <dbReference type="SAM" id="Phobius"/>
    </source>
</evidence>